<sequence>MLTLILAVLSQPMNISIFIEKDESTATMHTYKLAVDDLLTKYNQTLVAHGTSIRVQHLLSFAQYSNMKMFGALELLAGSDKIEERKEEIKRALPGENVIMLVSTRLDDSLDKYNVYEVCGSVVFVNMGMMGNDALYGIFLGVVRLLGAVLSAPNMVMSEGQYKDGFVDLGSFDDADGDKADGGSLYTRSSIRADLDHVFSQNLKGRDLLKELRECQCKYKECKEWSVNEQMDGIENVDEMLSKFKRFIGKGIAKNGKEMIAELFKFLDKDEKDTTKEAKKKKPGSPAPKMSGSPVKKAFNNLLDDSIITKPPSNESAPTNSGDVAADTPRNNRADTASSATNNQNTGRVSVPVGTDTTNNPTNFQNIPPSTRPNISSNNPFSNPQNLLGNNFPNALLNNIYVQLQRLTDSLSQPSTQPGHLLSLNAGASKRKKLSAFTEPYRMNDYEAAIGEKKQKYAKLS</sequence>
<protein>
    <submittedName>
        <fullName evidence="2">Uncharacterized protein</fullName>
    </submittedName>
</protein>
<feature type="compositionally biased region" description="Polar residues" evidence="1">
    <location>
        <begin position="311"/>
        <end position="322"/>
    </location>
</feature>
<name>L2GXX4_VAVCU</name>
<dbReference type="AlphaFoldDB" id="L2GXX4"/>
<gene>
    <name evidence="2" type="ORF">VCUG_00518</name>
</gene>
<organism evidence="2 3">
    <name type="scientific">Vavraia culicis (isolate floridensis)</name>
    <name type="common">Microsporidian parasite</name>
    <dbReference type="NCBI Taxonomy" id="948595"/>
    <lineage>
        <taxon>Eukaryota</taxon>
        <taxon>Fungi</taxon>
        <taxon>Fungi incertae sedis</taxon>
        <taxon>Microsporidia</taxon>
        <taxon>Pleistophoridae</taxon>
        <taxon>Vavraia</taxon>
    </lineage>
</organism>
<dbReference type="OrthoDB" id="10425898at2759"/>
<feature type="compositionally biased region" description="Polar residues" evidence="1">
    <location>
        <begin position="355"/>
        <end position="369"/>
    </location>
</feature>
<dbReference type="HOGENOM" id="CLU_593396_0_0_1"/>
<dbReference type="EMBL" id="GL877409">
    <property type="protein sequence ID" value="ELA47935.1"/>
    <property type="molecule type" value="Genomic_DNA"/>
</dbReference>
<reference evidence="3" key="1">
    <citation type="submission" date="2011-03" db="EMBL/GenBank/DDBJ databases">
        <title>The genome sequence of Vavraia culicis strain floridensis.</title>
        <authorList>
            <consortium name="The Broad Institute Genome Sequencing Platform"/>
            <person name="Cuomo C."/>
            <person name="Becnel J."/>
            <person name="Sanscrainte N."/>
            <person name="Young S.K."/>
            <person name="Zeng Q."/>
            <person name="Gargeya S."/>
            <person name="Fitzgerald M."/>
            <person name="Haas B."/>
            <person name="Abouelleil A."/>
            <person name="Alvarado L."/>
            <person name="Arachchi H.M."/>
            <person name="Berlin A."/>
            <person name="Chapman S.B."/>
            <person name="Gearin G."/>
            <person name="Goldberg J."/>
            <person name="Griggs A."/>
            <person name="Gujja S."/>
            <person name="Hansen M."/>
            <person name="Heiman D."/>
            <person name="Howarth C."/>
            <person name="Larimer J."/>
            <person name="Lui A."/>
            <person name="MacDonald P.J.P."/>
            <person name="McCowen C."/>
            <person name="Montmayeur A."/>
            <person name="Murphy C."/>
            <person name="Neiman D."/>
            <person name="Pearson M."/>
            <person name="Priest M."/>
            <person name="Roberts A."/>
            <person name="Saif S."/>
            <person name="Shea T."/>
            <person name="Sisk P."/>
            <person name="Stolte C."/>
            <person name="Sykes S."/>
            <person name="Wortman J."/>
            <person name="Nusbaum C."/>
            <person name="Birren B."/>
        </authorList>
    </citation>
    <scope>NUCLEOTIDE SEQUENCE [LARGE SCALE GENOMIC DNA]</scope>
    <source>
        <strain evidence="3">floridensis</strain>
    </source>
</reference>
<feature type="region of interest" description="Disordered" evidence="1">
    <location>
        <begin position="272"/>
        <end position="375"/>
    </location>
</feature>
<dbReference type="Proteomes" id="UP000011081">
    <property type="component" value="Unassembled WGS sequence"/>
</dbReference>
<proteinExistence type="predicted"/>
<keyword evidence="3" id="KW-1185">Reference proteome</keyword>
<dbReference type="GeneID" id="19878405"/>
<accession>L2GXX4</accession>
<dbReference type="RefSeq" id="XP_008073539.1">
    <property type="nucleotide sequence ID" value="XM_008075348.1"/>
</dbReference>
<evidence type="ECO:0000313" key="3">
    <source>
        <dbReference type="Proteomes" id="UP000011081"/>
    </source>
</evidence>
<dbReference type="InParanoid" id="L2GXX4"/>
<dbReference type="VEuPathDB" id="MicrosporidiaDB:VCUG_00518"/>
<feature type="compositionally biased region" description="Polar residues" evidence="1">
    <location>
        <begin position="329"/>
        <end position="348"/>
    </location>
</feature>
<evidence type="ECO:0000313" key="2">
    <source>
        <dbReference type="EMBL" id="ELA47935.1"/>
    </source>
</evidence>
<evidence type="ECO:0000256" key="1">
    <source>
        <dbReference type="SAM" id="MobiDB-lite"/>
    </source>
</evidence>